<dbReference type="VEuPathDB" id="GiardiaDB:GL50803_0024712"/>
<dbReference type="VEuPathDB" id="GiardiaDB:DHA2_154383"/>
<sequence>MLSVISMHPFGDQGAIRLTLLTVKHRSHKSRLLPMAIVTVYLWMYYDLPSSNGTILKDQDINLYKTKGLSLQMFKKGRTRYKDGTVYEGTYRQEKRDGTGTCHYPDGSVYEGTWANDVREGRGILTYKDGSYYEGEWKSNLRHGKGVLDIVGEAHYEGAFECGDYHGSGALRTPTFYYVGAFTKGVFHGSGELQTEEYTYKGEFSDGQQTGQGRLEYKDGTIYVGGFLDGLYSGAGRLLLPDGGIYEAQFSSGKIEDRAAHYVIKGSNKYPSRHTINTILGLLEPDSVSVFSDYLLCYEDGLYTSVWNARVEPLMRFLSSCISPRLIVSYTGSIKAGVLDGSCEVEYDNQFTFSGDYVAGLPSTGTVAFSYTGDLAILESSEVDLIQHFKLAITFSKYSSNVFHGACSISIEFKDRANNALTYKSKFTLDTMCQRQGDLDIICNNLYFSGTAQDDQITGEGTLSMGFNPALRPQHSSVCQSSTVEASVIESFLQTTGVSRLGRSTLPGKGLAVVYKGTFVRGLRSGRGTQQAGNLYHFVGKFEDDTFLSGVLTDYMCLDKVTNEHIARRTIGSFKHNVPQCPVLVEVDTFRYRVYCSAPNAFPSLVTSAMRKLCLKTSLSVSRAARDTVDDPSDLMTVSQLQPIKRANPSRFSPSYFVSFFNASADNLETVVAKILAGEDLNSEQAVLTDVQTCNLKSVTLDPSNLTSLVPQFYAGTLEDMRLTGTGAMLYQFPDTRLAVLAAGSFADGYLDGSLELSVLTQDKVESEYATLSQAEAPYLVCTATITGTYNSSILDGEATMDISVHSSDTGSSQLRLLYSGTYRNGRRRGQGAFALKCNDKLLVEYSGQFDADLPLLEGKVTAPGLGVISGVVTSPQKPDLYKLCNYFNLSRYYRLLELLGSKQLLSCVCSFQGEVEIALEASFVKENFFQALGIDYEEPVLANYKGYISPELTLCGKSIVISSELFNYQGPISDNVLSGHGVLSLYKRDHNDRPTLQERYEGIFVQSRRDGPESRQELPSEGEEYVGAFYNNVRHGPGRLLLTTTGDIYEGNFVEGRLEGAGKITYGSNGRMGDASYVGEFANGLPHGDGTLSFGDGSWYKGQFIAGKQTGVGTYYSSAEDTLTEGEFEDGKAQEHCTVIFKYSDPQNRRVVKGIQQAQASACTIYTVSDNTYHYRGPLKDGLFHGEGLLEYSNGISYKGRFSRGKFSGLGKLTNPMYNYVLTASFYEGDISHGGYNLLIYAHSETRPYGPHSHIRTYAGPMKFASSKDHGPESAEPSYCLTLGCSEDPYEFTLTSSNIAVVHYVNGDIYRGGFYADRRHGAGKAFSAGSGLLVIGAFRNDNLCGDQTILSSQGEIETGRYVKGVPSGKLVKFINGTSNRFRVLERRDKDGKSDDGVPEKTIQPLQPIIMENTYENGNEKDTVEIVFKSSDIRYIGEYVYGVFYGAGKAFLSSTTTFLTIHWQLKRLPEQFKKHYSTLCSARIELLNKGHTDPSENLCAQYNLALDEVDADASALTNPSITPSAHKCRMVYPNSDYYEGDVLDCMRHGSGAFYLSTGALKYKGEYKEDKRCGSGTLIYKEEKIYVGEFLNDLRHGHGTMNYPNGSTYTGPYKEDLRSGLGKMTFPDGSVYEGMWRENEMWGAGTLVYRDGDRYEGEFANNMKHGQGIMRLINGDVLEGTFAHDVMEGSDCKIKYSNGDYYEGNVAAGMPHGEGVRRQKSGDVYTGEFSYGKYHGKGTLRYANGDVYVGHFLANNICGKGVMTYANGTVFEGEWVA</sequence>
<dbReference type="PANTHER" id="PTHR43215:SF14">
    <property type="entry name" value="RADIAL SPOKE HEAD 1 HOMOLOG"/>
    <property type="match status" value="1"/>
</dbReference>
<dbReference type="InterPro" id="IPR003409">
    <property type="entry name" value="MORN"/>
</dbReference>
<dbReference type="SUPFAM" id="SSF82185">
    <property type="entry name" value="Histone H3 K4-specific methyltransferase SET7/9 N-terminal domain"/>
    <property type="match status" value="8"/>
</dbReference>
<organism evidence="2 3">
    <name type="scientific">Giardia intestinalis</name>
    <name type="common">Giardia lamblia</name>
    <dbReference type="NCBI Taxonomy" id="5741"/>
    <lineage>
        <taxon>Eukaryota</taxon>
        <taxon>Metamonada</taxon>
        <taxon>Diplomonadida</taxon>
        <taxon>Hexamitidae</taxon>
        <taxon>Giardiinae</taxon>
        <taxon>Giardia</taxon>
    </lineage>
</organism>
<proteinExistence type="predicted"/>
<name>V6TCD4_GIAIN</name>
<evidence type="ECO:0000313" key="3">
    <source>
        <dbReference type="Proteomes" id="UP000018320"/>
    </source>
</evidence>
<dbReference type="SMART" id="SM00698">
    <property type="entry name" value="MORN"/>
    <property type="match status" value="25"/>
</dbReference>
<dbReference type="EMBL" id="AHGT01000045">
    <property type="protein sequence ID" value="ESU36521.1"/>
    <property type="molecule type" value="Genomic_DNA"/>
</dbReference>
<evidence type="ECO:0000256" key="1">
    <source>
        <dbReference type="ARBA" id="ARBA00022737"/>
    </source>
</evidence>
<dbReference type="VEuPathDB" id="GiardiaDB:QR46_0759"/>
<reference evidence="3" key="1">
    <citation type="submission" date="2012-02" db="EMBL/GenBank/DDBJ databases">
        <title>Genome sequencing of Giardia lamblia Genotypes A2 and B isolates (DH and GS) and comparative analysis with the genomes of Genotypes A1 and E (WB and Pig).</title>
        <authorList>
            <person name="Adam R."/>
            <person name="Dahlstrom E."/>
            <person name="Martens C."/>
            <person name="Bruno D."/>
            <person name="Barbian K."/>
            <person name="Porcella S.F."/>
            <person name="Nash T."/>
        </authorList>
    </citation>
    <scope>NUCLEOTIDE SEQUENCE</scope>
    <source>
        <strain evidence="3">DH</strain>
    </source>
</reference>
<dbReference type="VEuPathDB" id="GiardiaDB:GL50581_3977"/>
<dbReference type="Pfam" id="PF02493">
    <property type="entry name" value="MORN"/>
    <property type="match status" value="22"/>
</dbReference>
<evidence type="ECO:0000313" key="2">
    <source>
        <dbReference type="EMBL" id="ESU36521.1"/>
    </source>
</evidence>
<keyword evidence="1" id="KW-0677">Repeat</keyword>
<protein>
    <submittedName>
        <fullName evidence="2">Putative MORN domain protein</fullName>
    </submittedName>
</protein>
<gene>
    <name evidence="2" type="ORF">DHA2_154383</name>
</gene>
<dbReference type="PANTHER" id="PTHR43215">
    <property type="entry name" value="RADIAL SPOKE HEAD 1 HOMOLOG"/>
    <property type="match status" value="1"/>
</dbReference>
<dbReference type="Gene3D" id="2.20.110.10">
    <property type="entry name" value="Histone H3 K4-specific methyltransferase SET7/9 N-terminal domain"/>
    <property type="match status" value="9"/>
</dbReference>
<dbReference type="Proteomes" id="UP000018320">
    <property type="component" value="Unassembled WGS sequence"/>
</dbReference>
<accession>V6TCD4</accession>
<reference evidence="2 3" key="2">
    <citation type="journal article" date="2013" name="Genome Biol. Evol.">
        <title>Genome sequencing of Giardia lamblia genotypes A2 and B isolates (DH and GS) and comparative analysis with the genomes of genotypes A1 and E (WB and Pig).</title>
        <authorList>
            <person name="Adam R.D."/>
            <person name="Dahlstrom E.W."/>
            <person name="Martens C.A."/>
            <person name="Bruno D.P."/>
            <person name="Barbian K.D."/>
            <person name="Ricklefs S.M."/>
            <person name="Hernandez M.M."/>
            <person name="Narla N.P."/>
            <person name="Patel R.B."/>
            <person name="Porcella S.F."/>
            <person name="Nash T.E."/>
        </authorList>
    </citation>
    <scope>NUCLEOTIDE SEQUENCE [LARGE SCALE GENOMIC DNA]</scope>
    <source>
        <strain evidence="2 3">DH</strain>
    </source>
</reference>
<comment type="caution">
    <text evidence="2">The sequence shown here is derived from an EMBL/GenBank/DDBJ whole genome shotgun (WGS) entry which is preliminary data.</text>
</comment>